<feature type="region of interest" description="Disordered" evidence="12">
    <location>
        <begin position="185"/>
        <end position="255"/>
    </location>
</feature>
<organism evidence="14 15">
    <name type="scientific">Pyrus ussuriensis x Pyrus communis</name>
    <dbReference type="NCBI Taxonomy" id="2448454"/>
    <lineage>
        <taxon>Eukaryota</taxon>
        <taxon>Viridiplantae</taxon>
        <taxon>Streptophyta</taxon>
        <taxon>Embryophyta</taxon>
        <taxon>Tracheophyta</taxon>
        <taxon>Spermatophyta</taxon>
        <taxon>Magnoliopsida</taxon>
        <taxon>eudicotyledons</taxon>
        <taxon>Gunneridae</taxon>
        <taxon>Pentapetalae</taxon>
        <taxon>rosids</taxon>
        <taxon>fabids</taxon>
        <taxon>Rosales</taxon>
        <taxon>Rosaceae</taxon>
        <taxon>Amygdaloideae</taxon>
        <taxon>Maleae</taxon>
        <taxon>Pyrus</taxon>
    </lineage>
</organism>
<dbReference type="GO" id="GO:0140647">
    <property type="term" value="P:P450-containing electron transport chain"/>
    <property type="evidence" value="ECO:0007669"/>
    <property type="project" value="InterPro"/>
</dbReference>
<dbReference type="InterPro" id="IPR018298">
    <property type="entry name" value="Adrenodoxin_Fe-S_BS"/>
</dbReference>
<evidence type="ECO:0000256" key="5">
    <source>
        <dbReference type="ARBA" id="ARBA00023014"/>
    </source>
</evidence>
<feature type="compositionally biased region" description="Gly residues" evidence="12">
    <location>
        <begin position="353"/>
        <end position="366"/>
    </location>
</feature>
<keyword evidence="5" id="KW-0411">Iron-sulfur</keyword>
<dbReference type="PANTHER" id="PTHR31307:SF4">
    <property type="entry name" value="TRIHELIX TRANSCRIPTION FACTOR ASIL2"/>
    <property type="match status" value="1"/>
</dbReference>
<dbReference type="Gene3D" id="1.10.10.60">
    <property type="entry name" value="Homeodomain-like"/>
    <property type="match status" value="1"/>
</dbReference>
<dbReference type="InterPro" id="IPR012675">
    <property type="entry name" value="Beta-grasp_dom_sf"/>
</dbReference>
<dbReference type="EMBL" id="SMOL01000458">
    <property type="protein sequence ID" value="KAB2613108.1"/>
    <property type="molecule type" value="Genomic_DNA"/>
</dbReference>
<dbReference type="InterPro" id="IPR044822">
    <property type="entry name" value="Myb_DNA-bind_4"/>
</dbReference>
<evidence type="ECO:0000256" key="3">
    <source>
        <dbReference type="ARBA" id="ARBA00022723"/>
    </source>
</evidence>
<keyword evidence="8" id="KW-0238">DNA-binding</keyword>
<protein>
    <recommendedName>
        <fullName evidence="13">2Fe-2S ferredoxin-type domain-containing protein</fullName>
    </recommendedName>
</protein>
<evidence type="ECO:0000313" key="15">
    <source>
        <dbReference type="Proteomes" id="UP000327157"/>
    </source>
</evidence>
<sequence length="535" mass="58603">MLVSRLSAVRTQMINHVTKGPLKPSPKTGNFGGLYSDIFHTPKHQTFSTTTAHEEGDKKVEEISVTFVDKDEMEKHIKVPVGMSMLEAAHENDIELEGACEGSCACSTCHVIVRDMEYYNKLEDPTDEENDMLDLAFGLTETSRLGCQMVAKPELDGICLELPICHRVLDLDRTDPDRRGIAVASMEEDDEILSPASGGSQSQTSQRQNGRITVTVAVPPAQIPAPTPSQNKTLTLALPSSGKQQGRSSGGGREDCWSEGATAVLIEAWGERYLELSRGNLKQKHWKEVADVVSSREDYGKIPKTDIQCKNRIDTVKKKYKLEKSKIGAGGGPSKWPFYERLDHLIGPSGAKVGPGSGGGGSGSGEFSGHSQKMPVGVRHSQFLGHRAKREGKIRQKDLVEWDSDESRELSPFSIDNEVFERKRRRTANANASVGKGVGGGLKPCAVGREKEGGGGGWGSSMRELTRAILKFGEAYEHAETAKLQQVVEMEKQRMKFAKELELQRLQFFMKTQVEISQLKTGSGRKSGVNGGREC</sequence>
<dbReference type="PROSITE" id="PS51085">
    <property type="entry name" value="2FE2S_FER_2"/>
    <property type="match status" value="1"/>
</dbReference>
<evidence type="ECO:0000256" key="6">
    <source>
        <dbReference type="ARBA" id="ARBA00023015"/>
    </source>
</evidence>
<dbReference type="Proteomes" id="UP000327157">
    <property type="component" value="Chromosome 9"/>
</dbReference>
<evidence type="ECO:0000256" key="11">
    <source>
        <dbReference type="ARBA" id="ARBA00034078"/>
    </source>
</evidence>
<keyword evidence="15" id="KW-1185">Reference proteome</keyword>
<evidence type="ECO:0000256" key="2">
    <source>
        <dbReference type="ARBA" id="ARBA00022714"/>
    </source>
</evidence>
<dbReference type="PROSITE" id="PS00814">
    <property type="entry name" value="ADX"/>
    <property type="match status" value="1"/>
</dbReference>
<dbReference type="Pfam" id="PF00111">
    <property type="entry name" value="Fer2"/>
    <property type="match status" value="1"/>
</dbReference>
<evidence type="ECO:0000313" key="14">
    <source>
        <dbReference type="EMBL" id="KAB2613108.1"/>
    </source>
</evidence>
<dbReference type="GO" id="GO:0046872">
    <property type="term" value="F:metal ion binding"/>
    <property type="evidence" value="ECO:0007669"/>
    <property type="project" value="UniProtKB-KW"/>
</dbReference>
<accession>A0A5N5GCS5</accession>
<comment type="subcellular location">
    <subcellularLocation>
        <location evidence="1">Nucleus</location>
    </subcellularLocation>
</comment>
<feature type="compositionally biased region" description="Low complexity" evidence="12">
    <location>
        <begin position="197"/>
        <end position="210"/>
    </location>
</feature>
<dbReference type="PRINTS" id="PR00355">
    <property type="entry name" value="ADRENODOXIN"/>
</dbReference>
<reference evidence="14 15" key="3">
    <citation type="submission" date="2019-11" db="EMBL/GenBank/DDBJ databases">
        <title>A de novo genome assembly of a pear dwarfing rootstock.</title>
        <authorList>
            <person name="Wang F."/>
            <person name="Wang J."/>
            <person name="Li S."/>
            <person name="Zhang Y."/>
            <person name="Fang M."/>
            <person name="Ma L."/>
            <person name="Zhao Y."/>
            <person name="Jiang S."/>
        </authorList>
    </citation>
    <scope>NUCLEOTIDE SEQUENCE [LARGE SCALE GENOMIC DNA]</scope>
    <source>
        <strain evidence="14">S2</strain>
        <tissue evidence="14">Leaf</tissue>
    </source>
</reference>
<feature type="domain" description="2Fe-2S ferredoxin-type" evidence="13">
    <location>
        <begin position="63"/>
        <end position="166"/>
    </location>
</feature>
<dbReference type="InterPro" id="IPR044823">
    <property type="entry name" value="ASIL1/2-like"/>
</dbReference>
<evidence type="ECO:0000256" key="7">
    <source>
        <dbReference type="ARBA" id="ARBA00023054"/>
    </source>
</evidence>
<dbReference type="SUPFAM" id="SSF54292">
    <property type="entry name" value="2Fe-2S ferredoxin-like"/>
    <property type="match status" value="1"/>
</dbReference>
<dbReference type="CDD" id="cd00207">
    <property type="entry name" value="fer2"/>
    <property type="match status" value="1"/>
</dbReference>
<dbReference type="AlphaFoldDB" id="A0A5N5GCS5"/>
<keyword evidence="10" id="KW-0539">Nucleus</keyword>
<evidence type="ECO:0000256" key="8">
    <source>
        <dbReference type="ARBA" id="ARBA00023125"/>
    </source>
</evidence>
<dbReference type="OrthoDB" id="2019351at2759"/>
<keyword evidence="6" id="KW-0805">Transcription regulation</keyword>
<dbReference type="PANTHER" id="PTHR31307">
    <property type="entry name" value="TRIHELIX TRANSCRIPTION FACTOR ASIL2"/>
    <property type="match status" value="1"/>
</dbReference>
<keyword evidence="4" id="KW-0408">Iron</keyword>
<proteinExistence type="predicted"/>
<keyword evidence="7" id="KW-0175">Coiled coil</keyword>
<dbReference type="GO" id="GO:0000976">
    <property type="term" value="F:transcription cis-regulatory region binding"/>
    <property type="evidence" value="ECO:0007669"/>
    <property type="project" value="TreeGrafter"/>
</dbReference>
<keyword evidence="9" id="KW-0804">Transcription</keyword>
<dbReference type="GO" id="GO:0051537">
    <property type="term" value="F:2 iron, 2 sulfur cluster binding"/>
    <property type="evidence" value="ECO:0007669"/>
    <property type="project" value="UniProtKB-KW"/>
</dbReference>
<reference evidence="15" key="2">
    <citation type="submission" date="2019-10" db="EMBL/GenBank/DDBJ databases">
        <title>A de novo genome assembly of a pear dwarfing rootstock.</title>
        <authorList>
            <person name="Wang F."/>
            <person name="Wang J."/>
            <person name="Li S."/>
            <person name="Zhang Y."/>
            <person name="Fang M."/>
            <person name="Ma L."/>
            <person name="Zhao Y."/>
            <person name="Jiang S."/>
        </authorList>
    </citation>
    <scope>NUCLEOTIDE SEQUENCE [LARGE SCALE GENOMIC DNA]</scope>
</reference>
<reference evidence="14 15" key="1">
    <citation type="submission" date="2019-09" db="EMBL/GenBank/DDBJ databases">
        <authorList>
            <person name="Ou C."/>
        </authorList>
    </citation>
    <scope>NUCLEOTIDE SEQUENCE [LARGE SCALE GENOMIC DNA]</scope>
    <source>
        <strain evidence="14">S2</strain>
        <tissue evidence="14">Leaf</tissue>
    </source>
</reference>
<keyword evidence="3" id="KW-0479">Metal-binding</keyword>
<evidence type="ECO:0000256" key="9">
    <source>
        <dbReference type="ARBA" id="ARBA00023163"/>
    </source>
</evidence>
<dbReference type="Gene3D" id="3.10.20.30">
    <property type="match status" value="1"/>
</dbReference>
<dbReference type="Pfam" id="PF13837">
    <property type="entry name" value="Myb_DNA-bind_4"/>
    <property type="match status" value="1"/>
</dbReference>
<gene>
    <name evidence="14" type="ORF">D8674_035424</name>
</gene>
<dbReference type="InterPro" id="IPR001041">
    <property type="entry name" value="2Fe-2S_ferredoxin-type"/>
</dbReference>
<keyword evidence="2" id="KW-0001">2Fe-2S</keyword>
<dbReference type="InterPro" id="IPR001055">
    <property type="entry name" value="Adrenodoxin-like"/>
</dbReference>
<comment type="cofactor">
    <cofactor evidence="11">
        <name>[2Fe-2S] cluster</name>
        <dbReference type="ChEBI" id="CHEBI:190135"/>
    </cofactor>
</comment>
<evidence type="ECO:0000256" key="4">
    <source>
        <dbReference type="ARBA" id="ARBA00023004"/>
    </source>
</evidence>
<evidence type="ECO:0000256" key="10">
    <source>
        <dbReference type="ARBA" id="ARBA00023242"/>
    </source>
</evidence>
<evidence type="ECO:0000256" key="12">
    <source>
        <dbReference type="SAM" id="MobiDB-lite"/>
    </source>
</evidence>
<dbReference type="InterPro" id="IPR036010">
    <property type="entry name" value="2Fe-2S_ferredoxin-like_sf"/>
</dbReference>
<dbReference type="GO" id="GO:0005634">
    <property type="term" value="C:nucleus"/>
    <property type="evidence" value="ECO:0007669"/>
    <property type="project" value="UniProtKB-SubCell"/>
</dbReference>
<dbReference type="FunFam" id="1.10.10.60:FF:000104">
    <property type="entry name" value="trihelix transcription factor ASIL2"/>
    <property type="match status" value="1"/>
</dbReference>
<comment type="caution">
    <text evidence="14">The sequence shown here is derived from an EMBL/GenBank/DDBJ whole genome shotgun (WGS) entry which is preliminary data.</text>
</comment>
<evidence type="ECO:0000259" key="13">
    <source>
        <dbReference type="PROSITE" id="PS51085"/>
    </source>
</evidence>
<feature type="region of interest" description="Disordered" evidence="12">
    <location>
        <begin position="349"/>
        <end position="371"/>
    </location>
</feature>
<evidence type="ECO:0000256" key="1">
    <source>
        <dbReference type="ARBA" id="ARBA00004123"/>
    </source>
</evidence>
<name>A0A5N5GCS5_9ROSA</name>